<evidence type="ECO:0000256" key="2">
    <source>
        <dbReference type="ARBA" id="ARBA00005109"/>
    </source>
</evidence>
<evidence type="ECO:0000256" key="8">
    <source>
        <dbReference type="ARBA" id="ARBA00023002"/>
    </source>
</evidence>
<evidence type="ECO:0000259" key="11">
    <source>
        <dbReference type="Pfam" id="PF02770"/>
    </source>
</evidence>
<dbReference type="Proteomes" id="UP000515472">
    <property type="component" value="Chromosome"/>
</dbReference>
<comment type="cofactor">
    <cofactor evidence="1 9">
        <name>FAD</name>
        <dbReference type="ChEBI" id="CHEBI:57692"/>
    </cofactor>
</comment>
<dbReference type="InterPro" id="IPR006091">
    <property type="entry name" value="Acyl-CoA_Oxase/DH_mid-dom"/>
</dbReference>
<evidence type="ECO:0000256" key="4">
    <source>
        <dbReference type="ARBA" id="ARBA00011881"/>
    </source>
</evidence>
<dbReference type="Pfam" id="PF02771">
    <property type="entry name" value="Acyl-CoA_dh_N"/>
    <property type="match status" value="1"/>
</dbReference>
<keyword evidence="7 9" id="KW-0274">FAD</keyword>
<dbReference type="PROSITE" id="PS00072">
    <property type="entry name" value="ACYL_COA_DH_1"/>
    <property type="match status" value="1"/>
</dbReference>
<evidence type="ECO:0000256" key="1">
    <source>
        <dbReference type="ARBA" id="ARBA00001974"/>
    </source>
</evidence>
<evidence type="ECO:0000313" key="14">
    <source>
        <dbReference type="Proteomes" id="UP000515472"/>
    </source>
</evidence>
<name>A0A6S6LWU5_9BACT</name>
<dbReference type="Gene3D" id="1.10.540.10">
    <property type="entry name" value="Acyl-CoA dehydrogenase/oxidase, N-terminal domain"/>
    <property type="match status" value="1"/>
</dbReference>
<evidence type="ECO:0000256" key="3">
    <source>
        <dbReference type="ARBA" id="ARBA00009347"/>
    </source>
</evidence>
<reference evidence="13 14" key="1">
    <citation type="submission" date="2020-06" db="EMBL/GenBank/DDBJ databases">
        <title>Interaction of electrochemicaly active bacteria, Geobacter bremensis R4 on different carbon anode.</title>
        <authorList>
            <person name="Meng L."/>
            <person name="Yoshida N."/>
        </authorList>
    </citation>
    <scope>NUCLEOTIDE SEQUENCE [LARGE SCALE GENOMIC DNA]</scope>
    <source>
        <strain evidence="13 14">R4</strain>
    </source>
</reference>
<dbReference type="PANTHER" id="PTHR43884:SF12">
    <property type="entry name" value="ISOVALERYL-COA DEHYDROGENASE, MITOCHONDRIAL-RELATED"/>
    <property type="match status" value="1"/>
</dbReference>
<comment type="similarity">
    <text evidence="3 9">Belongs to the acyl-CoA dehydrogenase family.</text>
</comment>
<feature type="domain" description="Acyl-CoA dehydrogenase/oxidase N-terminal" evidence="12">
    <location>
        <begin position="6"/>
        <end position="119"/>
    </location>
</feature>
<dbReference type="InterPro" id="IPR046373">
    <property type="entry name" value="Acyl-CoA_Oxase/DH_mid-dom_sf"/>
</dbReference>
<keyword evidence="14" id="KW-1185">Reference proteome</keyword>
<organism evidence="13 14">
    <name type="scientific">Citrifermentans bremense</name>
    <dbReference type="NCBI Taxonomy" id="60035"/>
    <lineage>
        <taxon>Bacteria</taxon>
        <taxon>Pseudomonadati</taxon>
        <taxon>Thermodesulfobacteriota</taxon>
        <taxon>Desulfuromonadia</taxon>
        <taxon>Geobacterales</taxon>
        <taxon>Geobacteraceae</taxon>
        <taxon>Citrifermentans</taxon>
    </lineage>
</organism>
<protein>
    <submittedName>
        <fullName evidence="13">Acyl-CoA dehydrogenase</fullName>
    </submittedName>
</protein>
<keyword evidence="6 9" id="KW-0285">Flavoprotein</keyword>
<dbReference type="AlphaFoldDB" id="A0A6S6LWU5"/>
<dbReference type="Pfam" id="PF02770">
    <property type="entry name" value="Acyl-CoA_dh_M"/>
    <property type="match status" value="1"/>
</dbReference>
<dbReference type="FunFam" id="1.20.140.10:FF:000001">
    <property type="entry name" value="Acyl-CoA dehydrogenase"/>
    <property type="match status" value="1"/>
</dbReference>
<comment type="subunit">
    <text evidence="4">Homotetramer.</text>
</comment>
<dbReference type="EMBL" id="AP023213">
    <property type="protein sequence ID" value="BCG45798.1"/>
    <property type="molecule type" value="Genomic_DNA"/>
</dbReference>
<dbReference type="Pfam" id="PF00441">
    <property type="entry name" value="Acyl-CoA_dh_1"/>
    <property type="match status" value="1"/>
</dbReference>
<sequence>MEAIFNEEQRNFKQMAVEFARRELNQGAKERERRGEFSQRGWEKCAEFGIPGITMPEEYGGLALDTMTAIATMEGLGYACLDSGLLFSLNSHVWTCESPINRFGTEEQKRRYLPGLIAGSLRGGHAMTEPDAGSDAFSMRCRAEKRGNRYILNGSKTFITNAPIADLLLVFAVTNRDKGFAGVSAFIVERGFPGFSTGTPLETMGLRTCPLGEVFLEDCEVPEENRLGQEGSGAAIFNSEMEWERSCLFAAHLGAMDKILEDCVAYAKERQQFGQAIGKCQSISHKISDMKVRIELSRLMLHQVAALKGQGKRAPLESAMAKLFISESYVQNCTDALQIHGAYGYSAEYDFERNLRDAIAGKIYSGTSEIQRNIIATFLGL</sequence>
<dbReference type="GO" id="GO:0050660">
    <property type="term" value="F:flavin adenine dinucleotide binding"/>
    <property type="evidence" value="ECO:0007669"/>
    <property type="project" value="InterPro"/>
</dbReference>
<evidence type="ECO:0000256" key="5">
    <source>
        <dbReference type="ARBA" id="ARBA00022456"/>
    </source>
</evidence>
<dbReference type="InterPro" id="IPR009100">
    <property type="entry name" value="AcylCoA_DH/oxidase_NM_dom_sf"/>
</dbReference>
<evidence type="ECO:0000259" key="12">
    <source>
        <dbReference type="Pfam" id="PF02771"/>
    </source>
</evidence>
<comment type="pathway">
    <text evidence="2">Amino-acid degradation; L-valine degradation.</text>
</comment>
<dbReference type="InterPro" id="IPR036250">
    <property type="entry name" value="AcylCo_DH-like_C"/>
</dbReference>
<feature type="domain" description="Acyl-CoA oxidase/dehydrogenase middle" evidence="11">
    <location>
        <begin position="126"/>
        <end position="219"/>
    </location>
</feature>
<evidence type="ECO:0000259" key="10">
    <source>
        <dbReference type="Pfam" id="PF00441"/>
    </source>
</evidence>
<gene>
    <name evidence="13" type="ORF">GEOBRER4_n0569</name>
</gene>
<dbReference type="InterPro" id="IPR037069">
    <property type="entry name" value="AcylCoA_DH/ox_N_sf"/>
</dbReference>
<dbReference type="SUPFAM" id="SSF47203">
    <property type="entry name" value="Acyl-CoA dehydrogenase C-terminal domain-like"/>
    <property type="match status" value="1"/>
</dbReference>
<keyword evidence="8 9" id="KW-0560">Oxidoreductase</keyword>
<dbReference type="InterPro" id="IPR013786">
    <property type="entry name" value="AcylCoA_DH/ox_N"/>
</dbReference>
<dbReference type="KEGG" id="gbn:GEOBRER4_05480"/>
<evidence type="ECO:0000256" key="9">
    <source>
        <dbReference type="RuleBase" id="RU362125"/>
    </source>
</evidence>
<dbReference type="SUPFAM" id="SSF56645">
    <property type="entry name" value="Acyl-CoA dehydrogenase NM domain-like"/>
    <property type="match status" value="1"/>
</dbReference>
<dbReference type="PANTHER" id="PTHR43884">
    <property type="entry name" value="ACYL-COA DEHYDROGENASE"/>
    <property type="match status" value="1"/>
</dbReference>
<evidence type="ECO:0000313" key="13">
    <source>
        <dbReference type="EMBL" id="BCG45798.1"/>
    </source>
</evidence>
<dbReference type="InterPro" id="IPR009075">
    <property type="entry name" value="AcylCo_DH/oxidase_C"/>
</dbReference>
<evidence type="ECO:0000256" key="6">
    <source>
        <dbReference type="ARBA" id="ARBA00022630"/>
    </source>
</evidence>
<dbReference type="Gene3D" id="1.20.140.10">
    <property type="entry name" value="Butyryl-CoA Dehydrogenase, subunit A, domain 3"/>
    <property type="match status" value="1"/>
</dbReference>
<proteinExistence type="inferred from homology"/>
<evidence type="ECO:0000256" key="7">
    <source>
        <dbReference type="ARBA" id="ARBA00022827"/>
    </source>
</evidence>
<dbReference type="FunFam" id="2.40.110.10:FF:000001">
    <property type="entry name" value="Acyl-CoA dehydrogenase, mitochondrial"/>
    <property type="match status" value="1"/>
</dbReference>
<feature type="domain" description="Acyl-CoA dehydrogenase/oxidase C-terminal" evidence="10">
    <location>
        <begin position="231"/>
        <end position="378"/>
    </location>
</feature>
<accession>A0A6S6LWU5</accession>
<dbReference type="GO" id="GO:0009083">
    <property type="term" value="P:branched-chain amino acid catabolic process"/>
    <property type="evidence" value="ECO:0007669"/>
    <property type="project" value="UniProtKB-KW"/>
</dbReference>
<dbReference type="Gene3D" id="2.40.110.10">
    <property type="entry name" value="Butyryl-CoA Dehydrogenase, subunit A, domain 2"/>
    <property type="match status" value="1"/>
</dbReference>
<dbReference type="GO" id="GO:0003995">
    <property type="term" value="F:acyl-CoA dehydrogenase activity"/>
    <property type="evidence" value="ECO:0007669"/>
    <property type="project" value="InterPro"/>
</dbReference>
<keyword evidence="5" id="KW-0101">Branched-chain amino acid catabolism</keyword>
<dbReference type="InterPro" id="IPR006089">
    <property type="entry name" value="Acyl-CoA_DH_CS"/>
</dbReference>
<dbReference type="RefSeq" id="WP_185244138.1">
    <property type="nucleotide sequence ID" value="NZ_AP023213.1"/>
</dbReference>